<evidence type="ECO:0000256" key="2">
    <source>
        <dbReference type="SAM" id="Phobius"/>
    </source>
</evidence>
<evidence type="ECO:0000256" key="1">
    <source>
        <dbReference type="SAM" id="MobiDB-lite"/>
    </source>
</evidence>
<feature type="compositionally biased region" description="Low complexity" evidence="1">
    <location>
        <begin position="127"/>
        <end position="136"/>
    </location>
</feature>
<dbReference type="EMBL" id="JABFAI010000210">
    <property type="protein sequence ID" value="KAF4950434.1"/>
    <property type="molecule type" value="Genomic_DNA"/>
</dbReference>
<comment type="caution">
    <text evidence="3">The sequence shown here is derived from an EMBL/GenBank/DDBJ whole genome shotgun (WGS) entry which is preliminary data.</text>
</comment>
<name>A0A8H4WUM9_9HYPO</name>
<organism evidence="3 4">
    <name type="scientific">Fusarium gaditjirri</name>
    <dbReference type="NCBI Taxonomy" id="282569"/>
    <lineage>
        <taxon>Eukaryota</taxon>
        <taxon>Fungi</taxon>
        <taxon>Dikarya</taxon>
        <taxon>Ascomycota</taxon>
        <taxon>Pezizomycotina</taxon>
        <taxon>Sordariomycetes</taxon>
        <taxon>Hypocreomycetidae</taxon>
        <taxon>Hypocreales</taxon>
        <taxon>Nectriaceae</taxon>
        <taxon>Fusarium</taxon>
        <taxon>Fusarium nisikadoi species complex</taxon>
    </lineage>
</organism>
<reference evidence="3" key="2">
    <citation type="submission" date="2020-05" db="EMBL/GenBank/DDBJ databases">
        <authorList>
            <person name="Kim H.-S."/>
            <person name="Proctor R.H."/>
            <person name="Brown D.W."/>
        </authorList>
    </citation>
    <scope>NUCLEOTIDE SEQUENCE</scope>
    <source>
        <strain evidence="3">NRRL 45417</strain>
    </source>
</reference>
<dbReference type="OrthoDB" id="5102310at2759"/>
<keyword evidence="2" id="KW-0472">Membrane</keyword>
<keyword evidence="2" id="KW-0812">Transmembrane</keyword>
<keyword evidence="2" id="KW-1133">Transmembrane helix</keyword>
<feature type="region of interest" description="Disordered" evidence="1">
    <location>
        <begin position="1"/>
        <end position="45"/>
    </location>
</feature>
<feature type="region of interest" description="Disordered" evidence="1">
    <location>
        <begin position="117"/>
        <end position="136"/>
    </location>
</feature>
<evidence type="ECO:0000313" key="4">
    <source>
        <dbReference type="Proteomes" id="UP000604273"/>
    </source>
</evidence>
<feature type="transmembrane region" description="Helical" evidence="2">
    <location>
        <begin position="81"/>
        <end position="102"/>
    </location>
</feature>
<protein>
    <submittedName>
        <fullName evidence="3">Uncharacterized protein</fullName>
    </submittedName>
</protein>
<dbReference type="AlphaFoldDB" id="A0A8H4WUM9"/>
<evidence type="ECO:0000313" key="3">
    <source>
        <dbReference type="EMBL" id="KAF4950434.1"/>
    </source>
</evidence>
<keyword evidence="4" id="KW-1185">Reference proteome</keyword>
<sequence>MADASTTKGELEQAQARAQARAQAQEMGQLDDRTSRIDSVQVGNVDKPQEDGIYAEALTQSTDDSINRILEKKIRRKLDQLIIPLACNIFMWGALLMMQAAAKTFTDLLQYESLPGAGKTQSGIMPRSSSRSSSGSFSPLLFAPSELSEPVKMAESPITDEEAGGYYYGLYSHPKLVARSDTKDKPWGARYDDWAIKKTIDPIICQS</sequence>
<accession>A0A8H4WUM9</accession>
<dbReference type="Proteomes" id="UP000604273">
    <property type="component" value="Unassembled WGS sequence"/>
</dbReference>
<reference evidence="3" key="1">
    <citation type="journal article" date="2020" name="BMC Genomics">
        <title>Correction to: Identification and distribution of gene clusters required for synthesis of sphingolipid metabolism inhibitors in diverse species of the filamentous fungus Fusarium.</title>
        <authorList>
            <person name="Kim H.S."/>
            <person name="Lohmar J.M."/>
            <person name="Busman M."/>
            <person name="Brown D.W."/>
            <person name="Naumann T.A."/>
            <person name="Divon H.H."/>
            <person name="Lysoe E."/>
            <person name="Uhlig S."/>
            <person name="Proctor R.H."/>
        </authorList>
    </citation>
    <scope>NUCLEOTIDE SEQUENCE</scope>
    <source>
        <strain evidence="3">NRRL 45417</strain>
    </source>
</reference>
<gene>
    <name evidence="3" type="ORF">FGADI_8198</name>
</gene>
<feature type="compositionally biased region" description="Low complexity" evidence="1">
    <location>
        <begin position="13"/>
        <end position="25"/>
    </location>
</feature>
<proteinExistence type="predicted"/>